<dbReference type="EMBL" id="LZEU01000001">
    <property type="protein sequence ID" value="MBC9252518.1"/>
    <property type="molecule type" value="Genomic_DNA"/>
</dbReference>
<keyword evidence="1" id="KW-1133">Transmembrane helix</keyword>
<dbReference type="PROSITE" id="PS00409">
    <property type="entry name" value="PROKAR_NTER_METHYL"/>
    <property type="match status" value="1"/>
</dbReference>
<evidence type="ECO:0000256" key="1">
    <source>
        <dbReference type="SAM" id="Phobius"/>
    </source>
</evidence>
<dbReference type="SUPFAM" id="SSF54523">
    <property type="entry name" value="Pili subunits"/>
    <property type="match status" value="1"/>
</dbReference>
<keyword evidence="1" id="KW-0812">Transmembrane</keyword>
<dbReference type="RefSeq" id="WP_187807972.1">
    <property type="nucleotide sequence ID" value="NZ_LZEU01000001.1"/>
</dbReference>
<evidence type="ECO:0000313" key="3">
    <source>
        <dbReference type="Proteomes" id="UP000744555"/>
    </source>
</evidence>
<keyword evidence="1" id="KW-0472">Membrane</keyword>
<reference evidence="2 3" key="1">
    <citation type="submission" date="2016-06" db="EMBL/GenBank/DDBJ databases">
        <authorList>
            <person name="Ramos C."/>
            <person name="Pintado A."/>
            <person name="Crespo-Gomez J.I."/>
        </authorList>
    </citation>
    <scope>NUCLEOTIDE SEQUENCE [LARGE SCALE GENOMIC DNA]</scope>
    <source>
        <strain evidence="2 3">AVO110</strain>
    </source>
</reference>
<accession>A0ABR7S4W2</accession>
<protein>
    <submittedName>
        <fullName evidence="2">Prepilin-type N-terminal cleavage/methylation domain-containing protein</fullName>
    </submittedName>
</protein>
<proteinExistence type="predicted"/>
<dbReference type="Pfam" id="PF07963">
    <property type="entry name" value="N_methyl"/>
    <property type="match status" value="1"/>
</dbReference>
<dbReference type="Proteomes" id="UP000744555">
    <property type="component" value="Unassembled WGS sequence"/>
</dbReference>
<keyword evidence="3" id="KW-1185">Reference proteome</keyword>
<organism evidence="2 3">
    <name type="scientific">Aquipseudomonas alcaligenes</name>
    <name type="common">Pseudomonas alcaligenes</name>
    <dbReference type="NCBI Taxonomy" id="43263"/>
    <lineage>
        <taxon>Bacteria</taxon>
        <taxon>Pseudomonadati</taxon>
        <taxon>Pseudomonadota</taxon>
        <taxon>Gammaproteobacteria</taxon>
        <taxon>Pseudomonadales</taxon>
        <taxon>Pseudomonadaceae</taxon>
        <taxon>Aquipseudomonas</taxon>
    </lineage>
</organism>
<gene>
    <name evidence="2" type="ORF">A9179_19815</name>
</gene>
<dbReference type="InterPro" id="IPR045584">
    <property type="entry name" value="Pilin-like"/>
</dbReference>
<sequence length="144" mass="14769">MRGFTLVELVMVIVIIGILAVVVGPRFFDRKVFDERLFYEESLAAVRYGQKLAVSSGCLIQVSLSAAGYSVLQAANCTSGAYNVSVPGPDGQSLAGAVPSGVSVTADPTAFPVVFDSQGQPSAAASATIGTFSISVTATTGMVQ</sequence>
<dbReference type="InterPro" id="IPR012902">
    <property type="entry name" value="N_methyl_site"/>
</dbReference>
<feature type="transmembrane region" description="Helical" evidence="1">
    <location>
        <begin position="6"/>
        <end position="28"/>
    </location>
</feature>
<dbReference type="Gene3D" id="3.30.700.10">
    <property type="entry name" value="Glycoprotein, Type 4 Pilin"/>
    <property type="match status" value="1"/>
</dbReference>
<comment type="caution">
    <text evidence="2">The sequence shown here is derived from an EMBL/GenBank/DDBJ whole genome shotgun (WGS) entry which is preliminary data.</text>
</comment>
<dbReference type="NCBIfam" id="TIGR02532">
    <property type="entry name" value="IV_pilin_GFxxxE"/>
    <property type="match status" value="1"/>
</dbReference>
<name>A0ABR7S4W2_AQUAC</name>
<evidence type="ECO:0000313" key="2">
    <source>
        <dbReference type="EMBL" id="MBC9252518.1"/>
    </source>
</evidence>